<dbReference type="Proteomes" id="UP000026961">
    <property type="component" value="Chromosome 9"/>
</dbReference>
<evidence type="ECO:0000256" key="1">
    <source>
        <dbReference type="SAM" id="MobiDB-lite"/>
    </source>
</evidence>
<dbReference type="AlphaFoldDB" id="A0A0E0B458"/>
<name>A0A0E0B458_9ORYZ</name>
<evidence type="ECO:0000313" key="2">
    <source>
        <dbReference type="EnsemblPlants" id="OGLUM09G14060.2"/>
    </source>
</evidence>
<accession>A0A0E0B458</accession>
<dbReference type="HOGENOM" id="CLU_2444469_0_0_1"/>
<organism evidence="2">
    <name type="scientific">Oryza glumipatula</name>
    <dbReference type="NCBI Taxonomy" id="40148"/>
    <lineage>
        <taxon>Eukaryota</taxon>
        <taxon>Viridiplantae</taxon>
        <taxon>Streptophyta</taxon>
        <taxon>Embryophyta</taxon>
        <taxon>Tracheophyta</taxon>
        <taxon>Spermatophyta</taxon>
        <taxon>Magnoliopsida</taxon>
        <taxon>Liliopsida</taxon>
        <taxon>Poales</taxon>
        <taxon>Poaceae</taxon>
        <taxon>BOP clade</taxon>
        <taxon>Oryzoideae</taxon>
        <taxon>Oryzeae</taxon>
        <taxon>Oryzinae</taxon>
        <taxon>Oryza</taxon>
    </lineage>
</organism>
<evidence type="ECO:0000313" key="3">
    <source>
        <dbReference type="Proteomes" id="UP000026961"/>
    </source>
</evidence>
<dbReference type="EnsemblPlants" id="OGLUM09G14060.2">
    <property type="protein sequence ID" value="OGLUM09G14060.2"/>
    <property type="gene ID" value="OGLUM09G14060"/>
</dbReference>
<protein>
    <submittedName>
        <fullName evidence="2">Uncharacterized protein</fullName>
    </submittedName>
</protein>
<feature type="region of interest" description="Disordered" evidence="1">
    <location>
        <begin position="1"/>
        <end position="68"/>
    </location>
</feature>
<reference evidence="2" key="1">
    <citation type="submission" date="2015-04" db="UniProtKB">
        <authorList>
            <consortium name="EnsemblPlants"/>
        </authorList>
    </citation>
    <scope>IDENTIFICATION</scope>
</reference>
<dbReference type="Gramene" id="OGLUM09G14060.2">
    <property type="protein sequence ID" value="OGLUM09G14060.2"/>
    <property type="gene ID" value="OGLUM09G14060"/>
</dbReference>
<proteinExistence type="predicted"/>
<feature type="compositionally biased region" description="Polar residues" evidence="1">
    <location>
        <begin position="54"/>
        <end position="65"/>
    </location>
</feature>
<sequence length="90" mass="9712">MRRPRDGRTGGRKGGAATTASSRRGRTPRSAAFLPSSGNLLPPPPDAASRGADNDSQGRYPSSPQIAVDLHAVERVEESKWPERDLRIHP</sequence>
<reference evidence="2" key="2">
    <citation type="submission" date="2018-05" db="EMBL/GenBank/DDBJ databases">
        <title>OgluRS3 (Oryza glumaepatula Reference Sequence Version 3).</title>
        <authorList>
            <person name="Zhang J."/>
            <person name="Kudrna D."/>
            <person name="Lee S."/>
            <person name="Talag J."/>
            <person name="Welchert J."/>
            <person name="Wing R.A."/>
        </authorList>
    </citation>
    <scope>NUCLEOTIDE SEQUENCE [LARGE SCALE GENOMIC DNA]</scope>
</reference>
<keyword evidence="3" id="KW-1185">Reference proteome</keyword>